<proteinExistence type="predicted"/>
<dbReference type="Proteomes" id="UP000243535">
    <property type="component" value="Unassembled WGS sequence"/>
</dbReference>
<dbReference type="PANTHER" id="PTHR12526:SF629">
    <property type="entry name" value="TEICHURONIC ACID BIOSYNTHESIS GLYCOSYLTRANSFERASE TUAH-RELATED"/>
    <property type="match status" value="1"/>
</dbReference>
<dbReference type="PANTHER" id="PTHR12526">
    <property type="entry name" value="GLYCOSYLTRANSFERASE"/>
    <property type="match status" value="1"/>
</dbReference>
<organism evidence="4 5">
    <name type="scientific">Gulbenkiania indica</name>
    <dbReference type="NCBI Taxonomy" id="375574"/>
    <lineage>
        <taxon>Bacteria</taxon>
        <taxon>Pseudomonadati</taxon>
        <taxon>Pseudomonadota</taxon>
        <taxon>Betaproteobacteria</taxon>
        <taxon>Neisseriales</taxon>
        <taxon>Chromobacteriaceae</taxon>
        <taxon>Gulbenkiania</taxon>
    </lineage>
</organism>
<evidence type="ECO:0000313" key="5">
    <source>
        <dbReference type="Proteomes" id="UP000243535"/>
    </source>
</evidence>
<feature type="domain" description="Glycosyltransferase subfamily 4-like N-terminal" evidence="3">
    <location>
        <begin position="17"/>
        <end position="201"/>
    </location>
</feature>
<dbReference type="SUPFAM" id="SSF53756">
    <property type="entry name" value="UDP-Glycosyltransferase/glycogen phosphorylase"/>
    <property type="match status" value="1"/>
</dbReference>
<dbReference type="InterPro" id="IPR028098">
    <property type="entry name" value="Glyco_trans_4-like_N"/>
</dbReference>
<protein>
    <submittedName>
        <fullName evidence="4">Glycosyltransferase involved in cell wall bisynthesis</fullName>
    </submittedName>
</protein>
<accession>A0A0K6GST8</accession>
<dbReference type="CDD" id="cd03811">
    <property type="entry name" value="GT4_GT28_WabH-like"/>
    <property type="match status" value="1"/>
</dbReference>
<evidence type="ECO:0000313" key="4">
    <source>
        <dbReference type="EMBL" id="CUA81834.1"/>
    </source>
</evidence>
<sequence>MTRPKRILLLDTGNEWGGGTNSMFELLKRIDRSRFDVTCLFYRDYPKGRDSCLSAELAAIGIPLVLMPQRRQPLWAKLAKELARGVLAWHPDLRTAAVRSIEQGWRVRPNAQRLMQYLQDGGFDLLYMNNQPRSNLEGYLAADRTGVPVVQHCRIEPVMDPQDVALVNRVARKVIGVSNGVVEALVRAGVQPEKCMAVLNGIDPTQPLPDGAPTREGLGLADRDVVFGAVGQLTERKGLRYLLQATARLVEQGLPVRLLLVGDGPQRAELEALTTRLGLQSHVVFTGFQTQPLPYTAAMDVCVLASQSEGLPRVLLEAMLLGKPVIATRVVGSRELVDEGITGRLVPFADPVGLAEAMAVLCRDPALRQRMGQAGRARVLEHYTIDRYVRGVETILEEAAR</sequence>
<evidence type="ECO:0000256" key="1">
    <source>
        <dbReference type="ARBA" id="ARBA00022676"/>
    </source>
</evidence>
<dbReference type="EMBL" id="CYHA01000001">
    <property type="protein sequence ID" value="CUA81834.1"/>
    <property type="molecule type" value="Genomic_DNA"/>
</dbReference>
<keyword evidence="5" id="KW-1185">Reference proteome</keyword>
<dbReference type="AlphaFoldDB" id="A0A0K6GST8"/>
<evidence type="ECO:0000259" key="3">
    <source>
        <dbReference type="Pfam" id="PF13579"/>
    </source>
</evidence>
<dbReference type="Pfam" id="PF13692">
    <property type="entry name" value="Glyco_trans_1_4"/>
    <property type="match status" value="1"/>
</dbReference>
<reference evidence="5" key="1">
    <citation type="submission" date="2015-08" db="EMBL/GenBank/DDBJ databases">
        <authorList>
            <person name="Varghese N."/>
        </authorList>
    </citation>
    <scope>NUCLEOTIDE SEQUENCE [LARGE SCALE GENOMIC DNA]</scope>
    <source>
        <strain evidence="5">DSM 17901</strain>
    </source>
</reference>
<dbReference type="Pfam" id="PF13579">
    <property type="entry name" value="Glyco_trans_4_4"/>
    <property type="match status" value="1"/>
</dbReference>
<name>A0A0K6GST8_9NEIS</name>
<dbReference type="Gene3D" id="3.40.50.2000">
    <property type="entry name" value="Glycogen Phosphorylase B"/>
    <property type="match status" value="2"/>
</dbReference>
<keyword evidence="1" id="KW-0328">Glycosyltransferase</keyword>
<evidence type="ECO:0000256" key="2">
    <source>
        <dbReference type="ARBA" id="ARBA00022679"/>
    </source>
</evidence>
<dbReference type="RefSeq" id="WP_055433284.1">
    <property type="nucleotide sequence ID" value="NZ_CYHA01000001.1"/>
</dbReference>
<dbReference type="GO" id="GO:0016757">
    <property type="term" value="F:glycosyltransferase activity"/>
    <property type="evidence" value="ECO:0007669"/>
    <property type="project" value="UniProtKB-KW"/>
</dbReference>
<keyword evidence="2 4" id="KW-0808">Transferase</keyword>
<gene>
    <name evidence="4" type="ORF">Ga0061063_0681</name>
</gene>
<dbReference type="OrthoDB" id="9813211at2"/>
<dbReference type="STRING" id="375574.GCA_001418035_00479"/>